<protein>
    <submittedName>
        <fullName evidence="3">Peptidase M28</fullName>
    </submittedName>
</protein>
<name>A0A345XZM8_9ACTN</name>
<gene>
    <name evidence="3" type="ORF">DVA86_04825</name>
</gene>
<sequence>MTVKRRLLPALAALLLALLGVSTASADTAVAPASATARQAPPQIPAENVMAHLDEFQKIADANGDTRAHGTPGYEASADYVQSVLDAAGFETERQAFTYNGRTGWNVIAEWPHGDTENVVMAGAHLDSVTRGPGLNDNGSGSAAVLEVALAVSRADLRPEQRLRFGWWGAEENGLIGSDHYAGELGQSGRAKLDAYLNFDMVGQKALTDMGVYTHDAAISGMFEAYYEAQGIPTYGIRWDGSSDHSSFAQYGVTVGGIGSGDDPCYHSPCDTVSNVGADVVGHSANAIAHTVWQLGGA</sequence>
<feature type="chain" id="PRO_5017046293" evidence="1">
    <location>
        <begin position="27"/>
        <end position="298"/>
    </location>
</feature>
<evidence type="ECO:0000259" key="2">
    <source>
        <dbReference type="Pfam" id="PF04389"/>
    </source>
</evidence>
<dbReference type="Proteomes" id="UP000254425">
    <property type="component" value="Chromosome"/>
</dbReference>
<dbReference type="InterPro" id="IPR007484">
    <property type="entry name" value="Peptidase_M28"/>
</dbReference>
<dbReference type="GO" id="GO:0008235">
    <property type="term" value="F:metalloexopeptidase activity"/>
    <property type="evidence" value="ECO:0007669"/>
    <property type="project" value="InterPro"/>
</dbReference>
<dbReference type="Gene3D" id="3.40.630.10">
    <property type="entry name" value="Zn peptidases"/>
    <property type="match status" value="1"/>
</dbReference>
<dbReference type="Pfam" id="PF04389">
    <property type="entry name" value="Peptidase_M28"/>
    <property type="match status" value="1"/>
</dbReference>
<dbReference type="PANTHER" id="PTHR12147:SF26">
    <property type="entry name" value="PEPTIDASE M28 DOMAIN-CONTAINING PROTEIN"/>
    <property type="match status" value="1"/>
</dbReference>
<dbReference type="AlphaFoldDB" id="A0A345XZM8"/>
<keyword evidence="4" id="KW-1185">Reference proteome</keyword>
<dbReference type="EMBL" id="CP031320">
    <property type="protein sequence ID" value="AXK37094.1"/>
    <property type="molecule type" value="Genomic_DNA"/>
</dbReference>
<dbReference type="GO" id="GO:0006508">
    <property type="term" value="P:proteolysis"/>
    <property type="evidence" value="ECO:0007669"/>
    <property type="project" value="InterPro"/>
</dbReference>
<evidence type="ECO:0000256" key="1">
    <source>
        <dbReference type="SAM" id="SignalP"/>
    </source>
</evidence>
<dbReference type="InterPro" id="IPR045175">
    <property type="entry name" value="M28_fam"/>
</dbReference>
<proteinExistence type="predicted"/>
<evidence type="ECO:0000313" key="4">
    <source>
        <dbReference type="Proteomes" id="UP000254425"/>
    </source>
</evidence>
<keyword evidence="1" id="KW-0732">Signal</keyword>
<dbReference type="KEGG" id="sarm:DVA86_04825"/>
<feature type="domain" description="Peptidase M28" evidence="2">
    <location>
        <begin position="106"/>
        <end position="291"/>
    </location>
</feature>
<evidence type="ECO:0000313" key="3">
    <source>
        <dbReference type="EMBL" id="AXK37094.1"/>
    </source>
</evidence>
<reference evidence="3 4" key="1">
    <citation type="submission" date="2018-07" db="EMBL/GenBank/DDBJ databases">
        <title>Draft genome of the type strain Streptomyces armeniacus ATCC 15676.</title>
        <authorList>
            <person name="Labana P."/>
            <person name="Gosse J.T."/>
            <person name="Boddy C.N."/>
        </authorList>
    </citation>
    <scope>NUCLEOTIDE SEQUENCE [LARGE SCALE GENOMIC DNA]</scope>
    <source>
        <strain evidence="3 4">ATCC 15676</strain>
    </source>
</reference>
<dbReference type="SUPFAM" id="SSF53187">
    <property type="entry name" value="Zn-dependent exopeptidases"/>
    <property type="match status" value="1"/>
</dbReference>
<dbReference type="PANTHER" id="PTHR12147">
    <property type="entry name" value="METALLOPEPTIDASE M28 FAMILY MEMBER"/>
    <property type="match status" value="1"/>
</dbReference>
<accession>A0A345XZM8</accession>
<feature type="signal peptide" evidence="1">
    <location>
        <begin position="1"/>
        <end position="26"/>
    </location>
</feature>
<organism evidence="3 4">
    <name type="scientific">Streptomyces armeniacus</name>
    <dbReference type="NCBI Taxonomy" id="83291"/>
    <lineage>
        <taxon>Bacteria</taxon>
        <taxon>Bacillati</taxon>
        <taxon>Actinomycetota</taxon>
        <taxon>Actinomycetes</taxon>
        <taxon>Kitasatosporales</taxon>
        <taxon>Streptomycetaceae</taxon>
        <taxon>Streptomyces</taxon>
    </lineage>
</organism>